<evidence type="ECO:0000313" key="1">
    <source>
        <dbReference type="EMBL" id="ORY02454.1"/>
    </source>
</evidence>
<proteinExistence type="predicted"/>
<protein>
    <submittedName>
        <fullName evidence="1">Uncharacterized protein</fullName>
    </submittedName>
</protein>
<evidence type="ECO:0000313" key="2">
    <source>
        <dbReference type="Proteomes" id="UP000193144"/>
    </source>
</evidence>
<dbReference type="Proteomes" id="UP000193144">
    <property type="component" value="Unassembled WGS sequence"/>
</dbReference>
<dbReference type="AlphaFoldDB" id="A0A1Y1YX57"/>
<sequence>MRPGVSRFCRRRKRLSFRESKRSIATAKKKLAAESSPDSRCLLLPCVCEASLRAPASTDSPAKNKSDPCARASLVLPTECLSGCCATHEMAPSDRHLGRCMQRVDATAIEIPIYFIQPCLKGSRTECGMWGLLGGSTFSSTSKLSVNTGTGTARASSALTSPRAVGIGTAFDLIHILQAVYRR</sequence>
<name>A0A1Y1YX57_9PLEO</name>
<gene>
    <name evidence="1" type="ORF">BCR34DRAFT_81291</name>
</gene>
<comment type="caution">
    <text evidence="1">The sequence shown here is derived from an EMBL/GenBank/DDBJ whole genome shotgun (WGS) entry which is preliminary data.</text>
</comment>
<accession>A0A1Y1YX57</accession>
<keyword evidence="2" id="KW-1185">Reference proteome</keyword>
<organism evidence="1 2">
    <name type="scientific">Clohesyomyces aquaticus</name>
    <dbReference type="NCBI Taxonomy" id="1231657"/>
    <lineage>
        <taxon>Eukaryota</taxon>
        <taxon>Fungi</taxon>
        <taxon>Dikarya</taxon>
        <taxon>Ascomycota</taxon>
        <taxon>Pezizomycotina</taxon>
        <taxon>Dothideomycetes</taxon>
        <taxon>Pleosporomycetidae</taxon>
        <taxon>Pleosporales</taxon>
        <taxon>Lindgomycetaceae</taxon>
        <taxon>Clohesyomyces</taxon>
    </lineage>
</organism>
<reference evidence="1 2" key="1">
    <citation type="submission" date="2016-07" db="EMBL/GenBank/DDBJ databases">
        <title>Pervasive Adenine N6-methylation of Active Genes in Fungi.</title>
        <authorList>
            <consortium name="DOE Joint Genome Institute"/>
            <person name="Mondo S.J."/>
            <person name="Dannebaum R.O."/>
            <person name="Kuo R.C."/>
            <person name="Labutti K."/>
            <person name="Haridas S."/>
            <person name="Kuo A."/>
            <person name="Salamov A."/>
            <person name="Ahrendt S.R."/>
            <person name="Lipzen A."/>
            <person name="Sullivan W."/>
            <person name="Andreopoulos W.B."/>
            <person name="Clum A."/>
            <person name="Lindquist E."/>
            <person name="Daum C."/>
            <person name="Ramamoorthy G.K."/>
            <person name="Gryganskyi A."/>
            <person name="Culley D."/>
            <person name="Magnuson J.K."/>
            <person name="James T.Y."/>
            <person name="O'Malley M.A."/>
            <person name="Stajich J.E."/>
            <person name="Spatafora J.W."/>
            <person name="Visel A."/>
            <person name="Grigoriev I.V."/>
        </authorList>
    </citation>
    <scope>NUCLEOTIDE SEQUENCE [LARGE SCALE GENOMIC DNA]</scope>
    <source>
        <strain evidence="1 2">CBS 115471</strain>
    </source>
</reference>
<dbReference type="EMBL" id="MCFA01000157">
    <property type="protein sequence ID" value="ORY02454.1"/>
    <property type="molecule type" value="Genomic_DNA"/>
</dbReference>